<gene>
    <name evidence="1" type="ORF">Back11_56200</name>
</gene>
<organism evidence="1 2">
    <name type="scientific">Paenibacillus baekrokdamisoli</name>
    <dbReference type="NCBI Taxonomy" id="1712516"/>
    <lineage>
        <taxon>Bacteria</taxon>
        <taxon>Bacillati</taxon>
        <taxon>Bacillota</taxon>
        <taxon>Bacilli</taxon>
        <taxon>Bacillales</taxon>
        <taxon>Paenibacillaceae</taxon>
        <taxon>Paenibacillus</taxon>
    </lineage>
</organism>
<proteinExistence type="predicted"/>
<dbReference type="KEGG" id="pbk:Back11_56200"/>
<dbReference type="EMBL" id="AP019308">
    <property type="protein sequence ID" value="BBH24275.1"/>
    <property type="molecule type" value="Genomic_DNA"/>
</dbReference>
<dbReference type="OrthoDB" id="2739603at2"/>
<protein>
    <submittedName>
        <fullName evidence="1">Uncharacterized protein</fullName>
    </submittedName>
</protein>
<reference evidence="1 2" key="1">
    <citation type="submission" date="2018-11" db="EMBL/GenBank/DDBJ databases">
        <title>Complete genome sequence of Paenibacillus baekrokdamisoli strain KCTC 33723.</title>
        <authorList>
            <person name="Kang S.W."/>
            <person name="Lee K.C."/>
            <person name="Kim K.K."/>
            <person name="Kim J.S."/>
            <person name="Kim D.S."/>
            <person name="Ko S.H."/>
            <person name="Yang S.H."/>
            <person name="Lee J.S."/>
        </authorList>
    </citation>
    <scope>NUCLEOTIDE SEQUENCE [LARGE SCALE GENOMIC DNA]</scope>
    <source>
        <strain evidence="1 2">KCTC 33723</strain>
    </source>
</reference>
<name>A0A3G9J7H0_9BACL</name>
<keyword evidence="2" id="KW-1185">Reference proteome</keyword>
<accession>A0A3G9J7H0</accession>
<evidence type="ECO:0000313" key="1">
    <source>
        <dbReference type="EMBL" id="BBH24275.1"/>
    </source>
</evidence>
<dbReference type="Proteomes" id="UP000275368">
    <property type="component" value="Chromosome"/>
</dbReference>
<sequence>MHIVRYLILWISFIILFSVAALGLELIEGYKITTSEYYGLRNIGFIFITMMFLIASVFYPVILIPLSIVISKIVTVALGRVLLYSMLGGIGGIFIFHKFYSDHFIQEYDLNISSSILIFGTVGFMYALIDNYLQRRQSPLR</sequence>
<dbReference type="RefSeq" id="WP_125664376.1">
    <property type="nucleotide sequence ID" value="NZ_AP019308.1"/>
</dbReference>
<dbReference type="AlphaFoldDB" id="A0A3G9J7H0"/>
<evidence type="ECO:0000313" key="2">
    <source>
        <dbReference type="Proteomes" id="UP000275368"/>
    </source>
</evidence>